<dbReference type="InterPro" id="IPR019426">
    <property type="entry name" value="7TM_GPCR_serpentine_rcpt_Srv"/>
</dbReference>
<protein>
    <submittedName>
        <fullName evidence="3">Serpentine receptor class gamma</fullName>
    </submittedName>
</protein>
<dbReference type="AlphaFoldDB" id="A0A7I4YLY0"/>
<reference evidence="3" key="1">
    <citation type="submission" date="2020-12" db="UniProtKB">
        <authorList>
            <consortium name="WormBaseParasite"/>
        </authorList>
    </citation>
    <scope>IDENTIFICATION</scope>
    <source>
        <strain evidence="3">MHco3</strain>
    </source>
</reference>
<keyword evidence="1" id="KW-1133">Transmembrane helix</keyword>
<dbReference type="Proteomes" id="UP000025227">
    <property type="component" value="Unplaced"/>
</dbReference>
<dbReference type="OMA" id="RIDCANF"/>
<sequence length="233" mass="26461">MGHMVGNMVIALNRYSALCLMKKYDKIWTRRNVRIIVVLQYFVAFIAVSPLIGAELLYTSNVGGMYMYAGMDERSDVINKITALAFCVTYALVSGGTNIKLLFEWHRLSTLGGSSRYSRQEKSLLFYALFVFASSSLMCAQQFTKAYSIYTNNDKLKAWVVMQWFWINDVMISIPPFFMLLLSADLRIDCANFILCRSRENGASVIMVATVHNSALRKDSNGHLDRRSVVSTY</sequence>
<dbReference type="PANTHER" id="PTHR31552:SF31">
    <property type="entry name" value="SERPENTINE RECEPTOR CLASS GAMMA"/>
    <property type="match status" value="1"/>
</dbReference>
<keyword evidence="1" id="KW-0812">Transmembrane</keyword>
<evidence type="ECO:0000313" key="2">
    <source>
        <dbReference type="Proteomes" id="UP000025227"/>
    </source>
</evidence>
<feature type="transmembrane region" description="Helical" evidence="1">
    <location>
        <begin position="164"/>
        <end position="182"/>
    </location>
</feature>
<dbReference type="OrthoDB" id="5798218at2759"/>
<dbReference type="Pfam" id="PF10323">
    <property type="entry name" value="7TM_GPCR_Srv"/>
    <property type="match status" value="1"/>
</dbReference>
<feature type="transmembrane region" description="Helical" evidence="1">
    <location>
        <begin position="78"/>
        <end position="103"/>
    </location>
</feature>
<name>A0A7I4YLY0_HAECO</name>
<evidence type="ECO:0000313" key="3">
    <source>
        <dbReference type="WBParaSite" id="HCON_00110370-00001"/>
    </source>
</evidence>
<feature type="transmembrane region" description="Helical" evidence="1">
    <location>
        <begin position="35"/>
        <end position="58"/>
    </location>
</feature>
<keyword evidence="1" id="KW-0472">Membrane</keyword>
<dbReference type="PANTHER" id="PTHR31552">
    <property type="entry name" value="SERPENTINE RECEPTOR CLASS GAMMA"/>
    <property type="match status" value="1"/>
</dbReference>
<feature type="transmembrane region" description="Helical" evidence="1">
    <location>
        <begin position="124"/>
        <end position="144"/>
    </location>
</feature>
<accession>A0A7I4YLY0</accession>
<dbReference type="SUPFAM" id="SSF81321">
    <property type="entry name" value="Family A G protein-coupled receptor-like"/>
    <property type="match status" value="1"/>
</dbReference>
<keyword evidence="2" id="KW-1185">Reference proteome</keyword>
<dbReference type="Gene3D" id="1.20.1070.10">
    <property type="entry name" value="Rhodopsin 7-helix transmembrane proteins"/>
    <property type="match status" value="1"/>
</dbReference>
<evidence type="ECO:0000256" key="1">
    <source>
        <dbReference type="SAM" id="Phobius"/>
    </source>
</evidence>
<proteinExistence type="predicted"/>
<dbReference type="WBParaSite" id="HCON_00110370-00001">
    <property type="protein sequence ID" value="HCON_00110370-00001"/>
    <property type="gene ID" value="HCON_00110370"/>
</dbReference>
<organism evidence="2 3">
    <name type="scientific">Haemonchus contortus</name>
    <name type="common">Barber pole worm</name>
    <dbReference type="NCBI Taxonomy" id="6289"/>
    <lineage>
        <taxon>Eukaryota</taxon>
        <taxon>Metazoa</taxon>
        <taxon>Ecdysozoa</taxon>
        <taxon>Nematoda</taxon>
        <taxon>Chromadorea</taxon>
        <taxon>Rhabditida</taxon>
        <taxon>Rhabditina</taxon>
        <taxon>Rhabditomorpha</taxon>
        <taxon>Strongyloidea</taxon>
        <taxon>Trichostrongylidae</taxon>
        <taxon>Haemonchus</taxon>
    </lineage>
</organism>